<dbReference type="PROSITE" id="PS50088">
    <property type="entry name" value="ANK_REPEAT"/>
    <property type="match status" value="2"/>
</dbReference>
<feature type="domain" description="SIPAR" evidence="3">
    <location>
        <begin position="6"/>
        <end position="342"/>
    </location>
</feature>
<name>A0AAV3ZVF8_9GAST</name>
<protein>
    <submittedName>
        <fullName evidence="4">Caskin-1</fullName>
    </submittedName>
</protein>
<evidence type="ECO:0000259" key="3">
    <source>
        <dbReference type="Pfam" id="PF15487"/>
    </source>
</evidence>
<dbReference type="PANTHER" id="PTHR31980">
    <property type="entry name" value="PROTEIN FAM220A"/>
    <property type="match status" value="1"/>
</dbReference>
<keyword evidence="5" id="KW-1185">Reference proteome</keyword>
<keyword evidence="1" id="KW-0040">ANK repeat</keyword>
<evidence type="ECO:0000256" key="2">
    <source>
        <dbReference type="SAM" id="MobiDB-lite"/>
    </source>
</evidence>
<dbReference type="Proteomes" id="UP000735302">
    <property type="component" value="Unassembled WGS sequence"/>
</dbReference>
<evidence type="ECO:0000313" key="5">
    <source>
        <dbReference type="Proteomes" id="UP000735302"/>
    </source>
</evidence>
<feature type="region of interest" description="Disordered" evidence="2">
    <location>
        <begin position="23"/>
        <end position="151"/>
    </location>
</feature>
<dbReference type="Pfam" id="PF15487">
    <property type="entry name" value="FAM220"/>
    <property type="match status" value="1"/>
</dbReference>
<sequence>MSRGVRDLRDLICVSRLTFHESEDDDAFAESRPQLRKELSSVSLSSLSTDSKTPRNPLSARVTSPDSGFATNGSPSASGLSLVNSSDSTKDEGDGVFITSTSVPDSPVQQVPTTAHATFVKSTKKKKRKKSGLSVEPTRHELPGPSPLPPVETIAGTGILREEELAEAKPSYERVQSARNGKSKTRVNFDDMLTYMDATIVAGWLTRANDAIQEVTAFCAKGDNFVQFAHFWLSSFPDLQKKDIFSMEYDFLIEELKLAFAVGRENRAVVRGDLTQLCSAVFKEYPTKVLGAKGPHIFLDYLDILSSDKHVEYKKLLSDVRCATTNRQYAQWLLAVRSFALVSVWFSVINFYRNLVGSGAKQGMPILGLCSSQESVPNRRMLQAIRLGYIDVIHYLLLNGHVSSTFSDSHRKTWVFMAVMHNQPAVLKYLLTKVHPSIDVNQAADTGNTALHAAANSGKLPLVEMLCECESIDVNCVNLQCENATPLHLSIMHGHEEIVACLLKHGADSSLKMGETSVTALARDFNHTEILEMLNKS</sequence>
<dbReference type="InterPro" id="IPR040355">
    <property type="entry name" value="FAM220A"/>
</dbReference>
<dbReference type="AlphaFoldDB" id="A0AAV3ZVF8"/>
<dbReference type="Pfam" id="PF12796">
    <property type="entry name" value="Ank_2"/>
    <property type="match status" value="1"/>
</dbReference>
<dbReference type="InterPro" id="IPR036770">
    <property type="entry name" value="Ankyrin_rpt-contain_sf"/>
</dbReference>
<evidence type="ECO:0000256" key="1">
    <source>
        <dbReference type="PROSITE-ProRule" id="PRU00023"/>
    </source>
</evidence>
<comment type="caution">
    <text evidence="4">The sequence shown here is derived from an EMBL/GenBank/DDBJ whole genome shotgun (WGS) entry which is preliminary data.</text>
</comment>
<feature type="compositionally biased region" description="Polar residues" evidence="2">
    <location>
        <begin position="98"/>
        <end position="116"/>
    </location>
</feature>
<feature type="repeat" description="ANK" evidence="1">
    <location>
        <begin position="446"/>
        <end position="466"/>
    </location>
</feature>
<feature type="repeat" description="ANK" evidence="1">
    <location>
        <begin position="482"/>
        <end position="514"/>
    </location>
</feature>
<gene>
    <name evidence="4" type="ORF">PoB_002492400</name>
</gene>
<dbReference type="PRINTS" id="PR01415">
    <property type="entry name" value="ANKYRIN"/>
</dbReference>
<feature type="compositionally biased region" description="Basic residues" evidence="2">
    <location>
        <begin position="122"/>
        <end position="131"/>
    </location>
</feature>
<organism evidence="4 5">
    <name type="scientific">Plakobranchus ocellatus</name>
    <dbReference type="NCBI Taxonomy" id="259542"/>
    <lineage>
        <taxon>Eukaryota</taxon>
        <taxon>Metazoa</taxon>
        <taxon>Spiralia</taxon>
        <taxon>Lophotrochozoa</taxon>
        <taxon>Mollusca</taxon>
        <taxon>Gastropoda</taxon>
        <taxon>Heterobranchia</taxon>
        <taxon>Euthyneura</taxon>
        <taxon>Panpulmonata</taxon>
        <taxon>Sacoglossa</taxon>
        <taxon>Placobranchoidea</taxon>
        <taxon>Plakobranchidae</taxon>
        <taxon>Plakobranchus</taxon>
    </lineage>
</organism>
<reference evidence="4 5" key="1">
    <citation type="journal article" date="2021" name="Elife">
        <title>Chloroplast acquisition without the gene transfer in kleptoplastic sea slugs, Plakobranchus ocellatus.</title>
        <authorList>
            <person name="Maeda T."/>
            <person name="Takahashi S."/>
            <person name="Yoshida T."/>
            <person name="Shimamura S."/>
            <person name="Takaki Y."/>
            <person name="Nagai Y."/>
            <person name="Toyoda A."/>
            <person name="Suzuki Y."/>
            <person name="Arimoto A."/>
            <person name="Ishii H."/>
            <person name="Satoh N."/>
            <person name="Nishiyama T."/>
            <person name="Hasebe M."/>
            <person name="Maruyama T."/>
            <person name="Minagawa J."/>
            <person name="Obokata J."/>
            <person name="Shigenobu S."/>
        </authorList>
    </citation>
    <scope>NUCLEOTIDE SEQUENCE [LARGE SCALE GENOMIC DNA]</scope>
</reference>
<evidence type="ECO:0000313" key="4">
    <source>
        <dbReference type="EMBL" id="GFN98418.1"/>
    </source>
</evidence>
<dbReference type="InterPro" id="IPR002110">
    <property type="entry name" value="Ankyrin_rpt"/>
</dbReference>
<dbReference type="PROSITE" id="PS50297">
    <property type="entry name" value="ANK_REP_REGION"/>
    <property type="match status" value="2"/>
</dbReference>
<feature type="compositionally biased region" description="Polar residues" evidence="2">
    <location>
        <begin position="49"/>
        <end position="87"/>
    </location>
</feature>
<dbReference type="SUPFAM" id="SSF48403">
    <property type="entry name" value="Ankyrin repeat"/>
    <property type="match status" value="1"/>
</dbReference>
<accession>A0AAV3ZVF8</accession>
<dbReference type="InterPro" id="IPR029155">
    <property type="entry name" value="SIPAR"/>
</dbReference>
<dbReference type="EMBL" id="BLXT01002845">
    <property type="protein sequence ID" value="GFN98418.1"/>
    <property type="molecule type" value="Genomic_DNA"/>
</dbReference>
<dbReference type="PANTHER" id="PTHR31980:SF1">
    <property type="entry name" value="PROTEIN FAM220A"/>
    <property type="match status" value="1"/>
</dbReference>
<dbReference type="Gene3D" id="1.25.40.20">
    <property type="entry name" value="Ankyrin repeat-containing domain"/>
    <property type="match status" value="1"/>
</dbReference>
<proteinExistence type="predicted"/>
<dbReference type="SMART" id="SM00248">
    <property type="entry name" value="ANK"/>
    <property type="match status" value="3"/>
</dbReference>
<dbReference type="Pfam" id="PF00023">
    <property type="entry name" value="Ank"/>
    <property type="match status" value="1"/>
</dbReference>